<feature type="domain" description="Glycosyltransferase 2-like" evidence="5">
    <location>
        <begin position="8"/>
        <end position="165"/>
    </location>
</feature>
<gene>
    <name evidence="6" type="ORF">H7344_02215</name>
</gene>
<dbReference type="InterPro" id="IPR029044">
    <property type="entry name" value="Nucleotide-diphossugar_trans"/>
</dbReference>
<keyword evidence="4" id="KW-1133">Transmembrane helix</keyword>
<dbReference type="InterPro" id="IPR001173">
    <property type="entry name" value="Glyco_trans_2-like"/>
</dbReference>
<comment type="similarity">
    <text evidence="1">Belongs to the glycosyltransferase 2 family.</text>
</comment>
<dbReference type="PANTHER" id="PTHR43630:SF1">
    <property type="entry name" value="POLY-BETA-1,6-N-ACETYL-D-GLUCOSAMINE SYNTHASE"/>
    <property type="match status" value="1"/>
</dbReference>
<accession>A0ABR6U560</accession>
<keyword evidence="3" id="KW-0808">Transferase</keyword>
<organism evidence="6 7">
    <name type="scientific">Nocardioides deserti</name>
    <dbReference type="NCBI Taxonomy" id="1588644"/>
    <lineage>
        <taxon>Bacteria</taxon>
        <taxon>Bacillati</taxon>
        <taxon>Actinomycetota</taxon>
        <taxon>Actinomycetes</taxon>
        <taxon>Propionibacteriales</taxon>
        <taxon>Nocardioidaceae</taxon>
        <taxon>Nocardioides</taxon>
    </lineage>
</organism>
<evidence type="ECO:0000313" key="6">
    <source>
        <dbReference type="EMBL" id="MBC2959109.1"/>
    </source>
</evidence>
<protein>
    <submittedName>
        <fullName evidence="6">Glycosyltransferase family 2 protein</fullName>
    </submittedName>
</protein>
<feature type="transmembrane region" description="Helical" evidence="4">
    <location>
        <begin position="277"/>
        <end position="295"/>
    </location>
</feature>
<feature type="transmembrane region" description="Helical" evidence="4">
    <location>
        <begin position="247"/>
        <end position="271"/>
    </location>
</feature>
<keyword evidence="7" id="KW-1185">Reference proteome</keyword>
<dbReference type="Proteomes" id="UP000604001">
    <property type="component" value="Unassembled WGS sequence"/>
</dbReference>
<dbReference type="CDD" id="cd06423">
    <property type="entry name" value="CESA_like"/>
    <property type="match status" value="1"/>
</dbReference>
<proteinExistence type="inferred from homology"/>
<keyword evidence="4" id="KW-0472">Membrane</keyword>
<evidence type="ECO:0000256" key="4">
    <source>
        <dbReference type="SAM" id="Phobius"/>
    </source>
</evidence>
<comment type="caution">
    <text evidence="6">The sequence shown here is derived from an EMBL/GenBank/DDBJ whole genome shotgun (WGS) entry which is preliminary data.</text>
</comment>
<dbReference type="EMBL" id="JACMYC010000001">
    <property type="protein sequence ID" value="MBC2959109.1"/>
    <property type="molecule type" value="Genomic_DNA"/>
</dbReference>
<dbReference type="Gene3D" id="3.90.550.10">
    <property type="entry name" value="Spore Coat Polysaccharide Biosynthesis Protein SpsA, Chain A"/>
    <property type="match status" value="1"/>
</dbReference>
<dbReference type="Pfam" id="PF00535">
    <property type="entry name" value="Glycos_transf_2"/>
    <property type="match status" value="1"/>
</dbReference>
<evidence type="ECO:0000259" key="5">
    <source>
        <dbReference type="Pfam" id="PF00535"/>
    </source>
</evidence>
<dbReference type="RefSeq" id="WP_186344363.1">
    <property type="nucleotide sequence ID" value="NZ_BMMR01000001.1"/>
</dbReference>
<keyword evidence="2" id="KW-0328">Glycosyltransferase</keyword>
<evidence type="ECO:0000256" key="1">
    <source>
        <dbReference type="ARBA" id="ARBA00006739"/>
    </source>
</evidence>
<evidence type="ECO:0000256" key="2">
    <source>
        <dbReference type="ARBA" id="ARBA00022676"/>
    </source>
</evidence>
<reference evidence="6 7" key="1">
    <citation type="submission" date="2020-08" db="EMBL/GenBank/DDBJ databases">
        <title>novel species in genus Nocardioides.</title>
        <authorList>
            <person name="Zhang G."/>
        </authorList>
    </citation>
    <scope>NUCLEOTIDE SEQUENCE [LARGE SCALE GENOMIC DNA]</scope>
    <source>
        <strain evidence="6 7">SC8A-24</strain>
    </source>
</reference>
<name>A0ABR6U560_9ACTN</name>
<dbReference type="PANTHER" id="PTHR43630">
    <property type="entry name" value="POLY-BETA-1,6-N-ACETYL-D-GLUCOSAMINE SYNTHASE"/>
    <property type="match status" value="1"/>
</dbReference>
<dbReference type="SUPFAM" id="SSF53448">
    <property type="entry name" value="Nucleotide-diphospho-sugar transferases"/>
    <property type="match status" value="1"/>
</dbReference>
<evidence type="ECO:0000313" key="7">
    <source>
        <dbReference type="Proteomes" id="UP000604001"/>
    </source>
</evidence>
<keyword evidence="4" id="KW-0812">Transmembrane</keyword>
<evidence type="ECO:0000256" key="3">
    <source>
        <dbReference type="ARBA" id="ARBA00022679"/>
    </source>
</evidence>
<sequence length="344" mass="38902">MGATCIALVPAYNEEAGIARTIESLLNQTRRPDLVVVVANNCTDRTVEIARTYPVRVVDMWRNPDKKAGAMNFAWEQYAAGHDFVFTMDADTELAPDAIEHLVADLEADTGLGAVCARYWAKEGEGLVWRLQRLEYARFDDTRDLRGWKVQVASGAAVMYRNEALLQVCRELGRPTPWDGTSLIEDYALTLDLKTVGWRVAASSTAHVHTDTPATFGELWQQRLRWCRGGIDEVRKRGWTPATRRDIGAYGFFGFSTLMRALFVVFLVLLLVNDGSWRFALVGLIPLAVMFLERVTSFMRLSGKSWRDWSVVVVVLVEDAYGLFLEACTFKAIYNSLRTRRQAW</sequence>